<dbReference type="AlphaFoldDB" id="A0A9N9JWX1"/>
<name>A0A9N9JWX1_9GLOM</name>
<feature type="coiled-coil region" evidence="1">
    <location>
        <begin position="41"/>
        <end position="79"/>
    </location>
</feature>
<dbReference type="Proteomes" id="UP000789759">
    <property type="component" value="Unassembled WGS sequence"/>
</dbReference>
<keyword evidence="1" id="KW-0175">Coiled coil</keyword>
<evidence type="ECO:0000313" key="3">
    <source>
        <dbReference type="EMBL" id="CAG8795643.1"/>
    </source>
</evidence>
<accession>A0A9N9JWX1</accession>
<keyword evidence="4" id="KW-1185">Reference proteome</keyword>
<feature type="compositionally biased region" description="Polar residues" evidence="2">
    <location>
        <begin position="13"/>
        <end position="23"/>
    </location>
</feature>
<comment type="caution">
    <text evidence="3">The sequence shown here is derived from an EMBL/GenBank/DDBJ whole genome shotgun (WGS) entry which is preliminary data.</text>
</comment>
<sequence length="219" mass="25370">TTLEKGDPFSEINEPNKTPSIDSQTKEYIDNACQRAISTLFNRVKELIDQQREEQQQWNEQLKNMIKNHFNQLQQVNLTNIEKQPDNNQLPEEDHTFPLTINSADTREFTTQGNYPPTSILNEIIVNIKPSDIVMSKDIQGFDNPLAAEIESRRLCILYTKYKFLAVMLYDEDCQLELTINYNSILLEQNVVAEGDNFDILATKRLRFNKLGVNKTEVL</sequence>
<feature type="region of interest" description="Disordered" evidence="2">
    <location>
        <begin position="1"/>
        <end position="23"/>
    </location>
</feature>
<proteinExistence type="predicted"/>
<evidence type="ECO:0000313" key="4">
    <source>
        <dbReference type="Proteomes" id="UP000789759"/>
    </source>
</evidence>
<gene>
    <name evidence="3" type="ORF">CPELLU_LOCUS17320</name>
</gene>
<dbReference type="EMBL" id="CAJVQA010028901">
    <property type="protein sequence ID" value="CAG8795643.1"/>
    <property type="molecule type" value="Genomic_DNA"/>
</dbReference>
<organism evidence="3 4">
    <name type="scientific">Cetraspora pellucida</name>
    <dbReference type="NCBI Taxonomy" id="1433469"/>
    <lineage>
        <taxon>Eukaryota</taxon>
        <taxon>Fungi</taxon>
        <taxon>Fungi incertae sedis</taxon>
        <taxon>Mucoromycota</taxon>
        <taxon>Glomeromycotina</taxon>
        <taxon>Glomeromycetes</taxon>
        <taxon>Diversisporales</taxon>
        <taxon>Gigasporaceae</taxon>
        <taxon>Cetraspora</taxon>
    </lineage>
</organism>
<feature type="non-terminal residue" evidence="3">
    <location>
        <position position="1"/>
    </location>
</feature>
<protein>
    <submittedName>
        <fullName evidence="3">19842_t:CDS:1</fullName>
    </submittedName>
</protein>
<reference evidence="3" key="1">
    <citation type="submission" date="2021-06" db="EMBL/GenBank/DDBJ databases">
        <authorList>
            <person name="Kallberg Y."/>
            <person name="Tangrot J."/>
            <person name="Rosling A."/>
        </authorList>
    </citation>
    <scope>NUCLEOTIDE SEQUENCE</scope>
    <source>
        <strain evidence="3">FL966</strain>
    </source>
</reference>
<evidence type="ECO:0000256" key="2">
    <source>
        <dbReference type="SAM" id="MobiDB-lite"/>
    </source>
</evidence>
<evidence type="ECO:0000256" key="1">
    <source>
        <dbReference type="SAM" id="Coils"/>
    </source>
</evidence>